<dbReference type="AlphaFoldDB" id="A0AA51X3E1"/>
<dbReference type="Gene3D" id="3.40.80.10">
    <property type="entry name" value="Peptidoglycan recognition protein-like"/>
    <property type="match status" value="1"/>
</dbReference>
<feature type="domain" description="Peptidoglycan recognition protein family" evidence="8">
    <location>
        <begin position="187"/>
        <end position="330"/>
    </location>
</feature>
<dbReference type="GO" id="GO:0008270">
    <property type="term" value="F:zinc ion binding"/>
    <property type="evidence" value="ECO:0007669"/>
    <property type="project" value="InterPro"/>
</dbReference>
<accession>A0AA51X3E1</accession>
<evidence type="ECO:0000256" key="5">
    <source>
        <dbReference type="ARBA" id="ARBA00069708"/>
    </source>
</evidence>
<proteinExistence type="evidence at transcript level"/>
<dbReference type="GO" id="GO:0009253">
    <property type="term" value="P:peptidoglycan catabolic process"/>
    <property type="evidence" value="ECO:0007669"/>
    <property type="project" value="InterPro"/>
</dbReference>
<evidence type="ECO:0000313" key="9">
    <source>
        <dbReference type="EMBL" id="WMZ16818.1"/>
    </source>
</evidence>
<dbReference type="GO" id="GO:0008745">
    <property type="term" value="F:N-acetylmuramoyl-L-alanine amidase activity"/>
    <property type="evidence" value="ECO:0007669"/>
    <property type="project" value="InterPro"/>
</dbReference>
<feature type="domain" description="N-acetylmuramoyl-L-alanine amidase" evidence="7">
    <location>
        <begin position="197"/>
        <end position="336"/>
    </location>
</feature>
<evidence type="ECO:0000256" key="6">
    <source>
        <dbReference type="SAM" id="Phobius"/>
    </source>
</evidence>
<reference evidence="9" key="1">
    <citation type="submission" date="2023-07" db="EMBL/GenBank/DDBJ databases">
        <authorList>
            <person name="Liao W."/>
            <person name="Lv Z."/>
            <person name="Yang Z."/>
        </authorList>
    </citation>
    <scope>NUCLEOTIDE SEQUENCE</scope>
</reference>
<comment type="similarity">
    <text evidence="1">Belongs to the N-acetylmuramoyl-L-alanine amidase 2 family.</text>
</comment>
<dbReference type="GO" id="GO:0045087">
    <property type="term" value="P:innate immune response"/>
    <property type="evidence" value="ECO:0007669"/>
    <property type="project" value="UniProtKB-KW"/>
</dbReference>
<keyword evidence="3" id="KW-0399">Innate immunity</keyword>
<dbReference type="InterPro" id="IPR006619">
    <property type="entry name" value="PGRP_domain_met/bac"/>
</dbReference>
<keyword evidence="6" id="KW-0812">Transmembrane</keyword>
<dbReference type="InterPro" id="IPR002502">
    <property type="entry name" value="Amidase_domain"/>
</dbReference>
<dbReference type="EMBL" id="OR250695">
    <property type="protein sequence ID" value="WMZ16818.1"/>
    <property type="molecule type" value="mRNA"/>
</dbReference>
<comment type="subunit">
    <text evidence="2">Monomer.</text>
</comment>
<evidence type="ECO:0000256" key="4">
    <source>
        <dbReference type="ARBA" id="ARBA00022859"/>
    </source>
</evidence>
<evidence type="ECO:0000256" key="2">
    <source>
        <dbReference type="ARBA" id="ARBA00011245"/>
    </source>
</evidence>
<name>A0AA51X3E1_PLUXY</name>
<evidence type="ECO:0000259" key="7">
    <source>
        <dbReference type="SMART" id="SM00644"/>
    </source>
</evidence>
<dbReference type="PANTHER" id="PTHR11022">
    <property type="entry name" value="PEPTIDOGLYCAN RECOGNITION PROTEIN"/>
    <property type="match status" value="1"/>
</dbReference>
<dbReference type="PANTHER" id="PTHR11022:SF41">
    <property type="entry name" value="PEPTIDOGLYCAN-RECOGNITION PROTEIN LC-RELATED"/>
    <property type="match status" value="1"/>
</dbReference>
<dbReference type="InterPro" id="IPR036505">
    <property type="entry name" value="Amidase/PGRP_sf"/>
</dbReference>
<dbReference type="SUPFAM" id="SSF55846">
    <property type="entry name" value="N-acetylmuramoyl-L-alanine amidase-like"/>
    <property type="match status" value="1"/>
</dbReference>
<evidence type="ECO:0000259" key="8">
    <source>
        <dbReference type="SMART" id="SM00701"/>
    </source>
</evidence>
<dbReference type="Pfam" id="PF01510">
    <property type="entry name" value="Amidase_2"/>
    <property type="match status" value="1"/>
</dbReference>
<dbReference type="SMART" id="SM00644">
    <property type="entry name" value="Ami_2"/>
    <property type="match status" value="1"/>
</dbReference>
<keyword evidence="6" id="KW-1133">Transmembrane helix</keyword>
<keyword evidence="4" id="KW-0391">Immunity</keyword>
<dbReference type="SMART" id="SM00701">
    <property type="entry name" value="PGRP"/>
    <property type="match status" value="1"/>
</dbReference>
<evidence type="ECO:0000256" key="3">
    <source>
        <dbReference type="ARBA" id="ARBA00022588"/>
    </source>
</evidence>
<feature type="transmembrane region" description="Helical" evidence="6">
    <location>
        <begin position="129"/>
        <end position="151"/>
    </location>
</feature>
<sequence>MAVTEDILHSKEIATSAKEKTDDVVVCEDLGDSDDSSGHNSRVLSTVSGALNRNTTTLYEQVAVTNSENVQFGNNTYFNGPVTIKQIVQNSGLENDSYVKTEDEKPKNTLGNDISKGRDVSKRKFSFQIWHILVLLFGCLLLIGVVCSILLSPSTSDLVDAYNQYPITDLYPGNSTGDPLIIAPFHLRVVPRSDWLAQPPTGVLDKISSPIPWVIISHTATEGCQSQSECVLRVRIIQDYHVESKKWFDIAYNFLVGGDGSAYVGRGWDYIGSHTKGYNKLSLGIAFIGTFTTEAPPQQQLDACKKLLRIGVETGKLAKDYKLLAHRQLMSTASPGDKLYDIIKDWPHFVKDSKEVEALFAN</sequence>
<gene>
    <name evidence="9" type="primary">PGRP-LC</name>
</gene>
<dbReference type="CDD" id="cd06583">
    <property type="entry name" value="PGRP"/>
    <property type="match status" value="1"/>
</dbReference>
<dbReference type="FunFam" id="3.40.80.10:FF:000001">
    <property type="entry name" value="Peptidoglycan recognition protein 1"/>
    <property type="match status" value="1"/>
</dbReference>
<organism evidence="9">
    <name type="scientific">Plutella xylostella</name>
    <name type="common">Diamondback moth</name>
    <name type="synonym">Plutella maculipennis</name>
    <dbReference type="NCBI Taxonomy" id="51655"/>
    <lineage>
        <taxon>Eukaryota</taxon>
        <taxon>Metazoa</taxon>
        <taxon>Ecdysozoa</taxon>
        <taxon>Arthropoda</taxon>
        <taxon>Hexapoda</taxon>
        <taxon>Insecta</taxon>
        <taxon>Pterygota</taxon>
        <taxon>Neoptera</taxon>
        <taxon>Endopterygota</taxon>
        <taxon>Lepidoptera</taxon>
        <taxon>Glossata</taxon>
        <taxon>Ditrysia</taxon>
        <taxon>Yponomeutoidea</taxon>
        <taxon>Plutellidae</taxon>
        <taxon>Plutella</taxon>
    </lineage>
</organism>
<keyword evidence="6" id="KW-0472">Membrane</keyword>
<evidence type="ECO:0000256" key="1">
    <source>
        <dbReference type="ARBA" id="ARBA00007553"/>
    </source>
</evidence>
<dbReference type="InterPro" id="IPR015510">
    <property type="entry name" value="PGRP"/>
</dbReference>
<protein>
    <recommendedName>
        <fullName evidence="5">Peptidoglycan recognition protein</fullName>
    </recommendedName>
</protein>